<reference evidence="2 3" key="1">
    <citation type="submission" date="2019-06" db="EMBL/GenBank/DDBJ databases">
        <title>Tsukamurella conjunctivitidis sp. nov., Tsukamurella assacharolytica sp. nov. and Tsukamurella sputae sp. nov. isolated from patients with conjunctivitis, bacteraemia (lymphoma) and respiratory infection (sputum) in Hong Kong.</title>
        <authorList>
            <person name="Teng J.L.L."/>
            <person name="Lee H.H."/>
            <person name="Fong J.Y.H."/>
            <person name="Fok K.M.N."/>
            <person name="Lau S.K.P."/>
            <person name="Woo P.C.Y."/>
        </authorList>
    </citation>
    <scope>NUCLEOTIDE SEQUENCE [LARGE SCALE GENOMIC DNA]</scope>
    <source>
        <strain evidence="2 3">HKU71</strain>
    </source>
</reference>
<dbReference type="Pfam" id="PF02515">
    <property type="entry name" value="CoA_transf_3"/>
    <property type="match status" value="1"/>
</dbReference>
<dbReference type="SUPFAM" id="SSF89796">
    <property type="entry name" value="CoA-transferase family III (CaiB/BaiF)"/>
    <property type="match status" value="1"/>
</dbReference>
<protein>
    <recommendedName>
        <fullName evidence="4">CoA transferase</fullName>
    </recommendedName>
</protein>
<sequence length="184" mass="20153">MADALVALNTIEHLAGEVFVPAEGPAGNPLSFEATHRALATKDGRAVAAVAYTYHDVRRLLRAVGHPDADDPVWDGTVLDRPTFCGGLETVLAHSARLTLAEWEEFLTDNDMPYGVVTDIAELPHDPYVREMGLITEVEHPSEGRIRVVSNPLEYSATPVYIRRHAELPGQSTDEVFGQLPDRS</sequence>
<dbReference type="InterPro" id="IPR003673">
    <property type="entry name" value="CoA-Trfase_fam_III"/>
</dbReference>
<comment type="caution">
    <text evidence="2">The sequence shown here is derived from an EMBL/GenBank/DDBJ whole genome shotgun (WGS) entry which is preliminary data.</text>
</comment>
<proteinExistence type="predicted"/>
<gene>
    <name evidence="2" type="ORF">FK529_08315</name>
</gene>
<dbReference type="Gene3D" id="3.40.50.10540">
    <property type="entry name" value="Crotonobetainyl-coa:carnitine coa-transferase, domain 1"/>
    <property type="match status" value="1"/>
</dbReference>
<dbReference type="InterPro" id="IPR050483">
    <property type="entry name" value="CoA-transferase_III_domain"/>
</dbReference>
<dbReference type="Proteomes" id="UP000317291">
    <property type="component" value="Unassembled WGS sequence"/>
</dbReference>
<accession>A0A5C5RB15</accession>
<dbReference type="PANTHER" id="PTHR48207">
    <property type="entry name" value="SUCCINATE--HYDROXYMETHYLGLUTARATE COA-TRANSFERASE"/>
    <property type="match status" value="1"/>
</dbReference>
<name>A0A5C5RB15_9ACTN</name>
<evidence type="ECO:0008006" key="4">
    <source>
        <dbReference type="Google" id="ProtNLM"/>
    </source>
</evidence>
<organism evidence="2 3">
    <name type="scientific">Tsukamurella asaccharolytica</name>
    <dbReference type="NCBI Taxonomy" id="2592067"/>
    <lineage>
        <taxon>Bacteria</taxon>
        <taxon>Bacillati</taxon>
        <taxon>Actinomycetota</taxon>
        <taxon>Actinomycetes</taxon>
        <taxon>Mycobacteriales</taxon>
        <taxon>Tsukamurellaceae</taxon>
        <taxon>Tsukamurella</taxon>
    </lineage>
</organism>
<evidence type="ECO:0000313" key="2">
    <source>
        <dbReference type="EMBL" id="TWS20120.1"/>
    </source>
</evidence>
<keyword evidence="1" id="KW-0808">Transferase</keyword>
<dbReference type="AlphaFoldDB" id="A0A5C5RB15"/>
<evidence type="ECO:0000256" key="1">
    <source>
        <dbReference type="ARBA" id="ARBA00022679"/>
    </source>
</evidence>
<dbReference type="InterPro" id="IPR044855">
    <property type="entry name" value="CoA-Trfase_III_dom3_sf"/>
</dbReference>
<dbReference type="Gene3D" id="3.30.1540.10">
    <property type="entry name" value="formyl-coa transferase, domain 3"/>
    <property type="match status" value="1"/>
</dbReference>
<evidence type="ECO:0000313" key="3">
    <source>
        <dbReference type="Proteomes" id="UP000317291"/>
    </source>
</evidence>
<dbReference type="InterPro" id="IPR023606">
    <property type="entry name" value="CoA-Trfase_III_dom_1_sf"/>
</dbReference>
<keyword evidence="3" id="KW-1185">Reference proteome</keyword>
<dbReference type="GO" id="GO:0008410">
    <property type="term" value="F:CoA-transferase activity"/>
    <property type="evidence" value="ECO:0007669"/>
    <property type="project" value="TreeGrafter"/>
</dbReference>
<dbReference type="OrthoDB" id="9797653at2"/>
<dbReference type="PANTHER" id="PTHR48207:SF3">
    <property type="entry name" value="SUCCINATE--HYDROXYMETHYLGLUTARATE COA-TRANSFERASE"/>
    <property type="match status" value="1"/>
</dbReference>
<dbReference type="RefSeq" id="WP_146560498.1">
    <property type="nucleotide sequence ID" value="NZ_VIGW01000003.1"/>
</dbReference>
<dbReference type="EMBL" id="VIGW01000003">
    <property type="protein sequence ID" value="TWS20120.1"/>
    <property type="molecule type" value="Genomic_DNA"/>
</dbReference>